<gene>
    <name evidence="1" type="ORF">L873DRAFT_1815704</name>
</gene>
<organism evidence="1 2">
    <name type="scientific">Choiromyces venosus 120613-1</name>
    <dbReference type="NCBI Taxonomy" id="1336337"/>
    <lineage>
        <taxon>Eukaryota</taxon>
        <taxon>Fungi</taxon>
        <taxon>Dikarya</taxon>
        <taxon>Ascomycota</taxon>
        <taxon>Pezizomycotina</taxon>
        <taxon>Pezizomycetes</taxon>
        <taxon>Pezizales</taxon>
        <taxon>Tuberaceae</taxon>
        <taxon>Choiromyces</taxon>
    </lineage>
</organism>
<protein>
    <submittedName>
        <fullName evidence="1">Uncharacterized protein</fullName>
    </submittedName>
</protein>
<reference evidence="1 2" key="1">
    <citation type="journal article" date="2018" name="Nat. Ecol. Evol.">
        <title>Pezizomycetes genomes reveal the molecular basis of ectomycorrhizal truffle lifestyle.</title>
        <authorList>
            <person name="Murat C."/>
            <person name="Payen T."/>
            <person name="Noel B."/>
            <person name="Kuo A."/>
            <person name="Morin E."/>
            <person name="Chen J."/>
            <person name="Kohler A."/>
            <person name="Krizsan K."/>
            <person name="Balestrini R."/>
            <person name="Da Silva C."/>
            <person name="Montanini B."/>
            <person name="Hainaut M."/>
            <person name="Levati E."/>
            <person name="Barry K.W."/>
            <person name="Belfiori B."/>
            <person name="Cichocki N."/>
            <person name="Clum A."/>
            <person name="Dockter R.B."/>
            <person name="Fauchery L."/>
            <person name="Guy J."/>
            <person name="Iotti M."/>
            <person name="Le Tacon F."/>
            <person name="Lindquist E.A."/>
            <person name="Lipzen A."/>
            <person name="Malagnac F."/>
            <person name="Mello A."/>
            <person name="Molinier V."/>
            <person name="Miyauchi S."/>
            <person name="Poulain J."/>
            <person name="Riccioni C."/>
            <person name="Rubini A."/>
            <person name="Sitrit Y."/>
            <person name="Splivallo R."/>
            <person name="Traeger S."/>
            <person name="Wang M."/>
            <person name="Zifcakova L."/>
            <person name="Wipf D."/>
            <person name="Zambonelli A."/>
            <person name="Paolocci F."/>
            <person name="Nowrousian M."/>
            <person name="Ottonello S."/>
            <person name="Baldrian P."/>
            <person name="Spatafora J.W."/>
            <person name="Henrissat B."/>
            <person name="Nagy L.G."/>
            <person name="Aury J.M."/>
            <person name="Wincker P."/>
            <person name="Grigoriev I.V."/>
            <person name="Bonfante P."/>
            <person name="Martin F.M."/>
        </authorList>
    </citation>
    <scope>NUCLEOTIDE SEQUENCE [LARGE SCALE GENOMIC DNA]</scope>
    <source>
        <strain evidence="1 2">120613-1</strain>
    </source>
</reference>
<name>A0A3N4J5S8_9PEZI</name>
<keyword evidence="2" id="KW-1185">Reference proteome</keyword>
<evidence type="ECO:0000313" key="1">
    <source>
        <dbReference type="EMBL" id="RPA93526.1"/>
    </source>
</evidence>
<evidence type="ECO:0000313" key="2">
    <source>
        <dbReference type="Proteomes" id="UP000276215"/>
    </source>
</evidence>
<accession>A0A3N4J5S8</accession>
<dbReference type="EMBL" id="ML120450">
    <property type="protein sequence ID" value="RPA93526.1"/>
    <property type="molecule type" value="Genomic_DNA"/>
</dbReference>
<dbReference type="Proteomes" id="UP000276215">
    <property type="component" value="Unassembled WGS sequence"/>
</dbReference>
<proteinExistence type="predicted"/>
<dbReference type="AlphaFoldDB" id="A0A3N4J5S8"/>
<sequence>MPWRADGNRVKGARASFSDNVLCRPVRQTSNHGSFYHVDETSIGPPTGREKSDRRLDHLGFDPVPWGFKKLLWFLWEGCLCY</sequence>